<gene>
    <name evidence="7" type="ORF">K505DRAFT_327178</name>
</gene>
<keyword evidence="4" id="KW-0418">Kinase</keyword>
<dbReference type="SUPFAM" id="SSF56112">
    <property type="entry name" value="Protein kinase-like (PK-like)"/>
    <property type="match status" value="1"/>
</dbReference>
<dbReference type="InterPro" id="IPR051175">
    <property type="entry name" value="CLK_kinases"/>
</dbReference>
<evidence type="ECO:0000313" key="7">
    <source>
        <dbReference type="EMBL" id="KAF2791040.1"/>
    </source>
</evidence>
<evidence type="ECO:0000256" key="3">
    <source>
        <dbReference type="ARBA" id="ARBA00022741"/>
    </source>
</evidence>
<dbReference type="OrthoDB" id="5979581at2759"/>
<dbReference type="PANTHER" id="PTHR45646:SF11">
    <property type="entry name" value="SERINE_THREONINE-PROTEIN KINASE DOA"/>
    <property type="match status" value="1"/>
</dbReference>
<dbReference type="EMBL" id="MU002041">
    <property type="protein sequence ID" value="KAF2791040.1"/>
    <property type="molecule type" value="Genomic_DNA"/>
</dbReference>
<dbReference type="InterPro" id="IPR011009">
    <property type="entry name" value="Kinase-like_dom_sf"/>
</dbReference>
<dbReference type="GO" id="GO:0005524">
    <property type="term" value="F:ATP binding"/>
    <property type="evidence" value="ECO:0007669"/>
    <property type="project" value="UniProtKB-KW"/>
</dbReference>
<sequence>MYLAKPLDNPPTNLTTLSEYRAPEDLLSTQGSPCLLNQKVDIWSFGLIMCNLFADNESPLYLIDWMEDEETVEDYLDRHLLQMVDISGEFPPDMDKKWGRRGRYFLQEGQESDEWSEYATRVKSGGLEKEFEISRGTKIEYLIKEAADRKEDNGQGLTAVAGASEEDKEAIIRIISRCLALDSDSRPEAEDLLQDAFFQEV</sequence>
<keyword evidence="3" id="KW-0547">Nucleotide-binding</keyword>
<evidence type="ECO:0000313" key="8">
    <source>
        <dbReference type="Proteomes" id="UP000799757"/>
    </source>
</evidence>
<organism evidence="7 8">
    <name type="scientific">Melanomma pulvis-pyrius CBS 109.77</name>
    <dbReference type="NCBI Taxonomy" id="1314802"/>
    <lineage>
        <taxon>Eukaryota</taxon>
        <taxon>Fungi</taxon>
        <taxon>Dikarya</taxon>
        <taxon>Ascomycota</taxon>
        <taxon>Pezizomycotina</taxon>
        <taxon>Dothideomycetes</taxon>
        <taxon>Pleosporomycetidae</taxon>
        <taxon>Pleosporales</taxon>
        <taxon>Melanommataceae</taxon>
        <taxon>Melanomma</taxon>
    </lineage>
</organism>
<keyword evidence="8" id="KW-1185">Reference proteome</keyword>
<evidence type="ECO:0000256" key="5">
    <source>
        <dbReference type="ARBA" id="ARBA00022840"/>
    </source>
</evidence>
<name>A0A6A6X3G5_9PLEO</name>
<accession>A0A6A6X3G5</accession>
<protein>
    <recommendedName>
        <fullName evidence="6">Protein kinase domain-containing protein</fullName>
    </recommendedName>
</protein>
<feature type="domain" description="Protein kinase" evidence="6">
    <location>
        <begin position="1"/>
        <end position="198"/>
    </location>
</feature>
<dbReference type="GO" id="GO:0005634">
    <property type="term" value="C:nucleus"/>
    <property type="evidence" value="ECO:0007669"/>
    <property type="project" value="TreeGrafter"/>
</dbReference>
<keyword evidence="1" id="KW-0723">Serine/threonine-protein kinase</keyword>
<evidence type="ECO:0000256" key="4">
    <source>
        <dbReference type="ARBA" id="ARBA00022777"/>
    </source>
</evidence>
<dbReference type="PANTHER" id="PTHR45646">
    <property type="entry name" value="SERINE/THREONINE-PROTEIN KINASE DOA-RELATED"/>
    <property type="match status" value="1"/>
</dbReference>
<dbReference type="InterPro" id="IPR000719">
    <property type="entry name" value="Prot_kinase_dom"/>
</dbReference>
<proteinExistence type="predicted"/>
<reference evidence="7" key="1">
    <citation type="journal article" date="2020" name="Stud. Mycol.">
        <title>101 Dothideomycetes genomes: a test case for predicting lifestyles and emergence of pathogens.</title>
        <authorList>
            <person name="Haridas S."/>
            <person name="Albert R."/>
            <person name="Binder M."/>
            <person name="Bloem J."/>
            <person name="Labutti K."/>
            <person name="Salamov A."/>
            <person name="Andreopoulos B."/>
            <person name="Baker S."/>
            <person name="Barry K."/>
            <person name="Bills G."/>
            <person name="Bluhm B."/>
            <person name="Cannon C."/>
            <person name="Castanera R."/>
            <person name="Culley D."/>
            <person name="Daum C."/>
            <person name="Ezra D."/>
            <person name="Gonzalez J."/>
            <person name="Henrissat B."/>
            <person name="Kuo A."/>
            <person name="Liang C."/>
            <person name="Lipzen A."/>
            <person name="Lutzoni F."/>
            <person name="Magnuson J."/>
            <person name="Mondo S."/>
            <person name="Nolan M."/>
            <person name="Ohm R."/>
            <person name="Pangilinan J."/>
            <person name="Park H.-J."/>
            <person name="Ramirez L."/>
            <person name="Alfaro M."/>
            <person name="Sun H."/>
            <person name="Tritt A."/>
            <person name="Yoshinaga Y."/>
            <person name="Zwiers L.-H."/>
            <person name="Turgeon B."/>
            <person name="Goodwin S."/>
            <person name="Spatafora J."/>
            <person name="Crous P."/>
            <person name="Grigoriev I."/>
        </authorList>
    </citation>
    <scope>NUCLEOTIDE SEQUENCE</scope>
    <source>
        <strain evidence="7">CBS 109.77</strain>
    </source>
</reference>
<dbReference type="GO" id="GO:0004674">
    <property type="term" value="F:protein serine/threonine kinase activity"/>
    <property type="evidence" value="ECO:0007669"/>
    <property type="project" value="UniProtKB-KW"/>
</dbReference>
<dbReference type="Pfam" id="PF00069">
    <property type="entry name" value="Pkinase"/>
    <property type="match status" value="1"/>
</dbReference>
<keyword evidence="5" id="KW-0067">ATP-binding</keyword>
<dbReference type="PROSITE" id="PS50011">
    <property type="entry name" value="PROTEIN_KINASE_DOM"/>
    <property type="match status" value="1"/>
</dbReference>
<evidence type="ECO:0000256" key="1">
    <source>
        <dbReference type="ARBA" id="ARBA00022527"/>
    </source>
</evidence>
<dbReference type="Proteomes" id="UP000799757">
    <property type="component" value="Unassembled WGS sequence"/>
</dbReference>
<evidence type="ECO:0000259" key="6">
    <source>
        <dbReference type="PROSITE" id="PS50011"/>
    </source>
</evidence>
<evidence type="ECO:0000256" key="2">
    <source>
        <dbReference type="ARBA" id="ARBA00022679"/>
    </source>
</evidence>
<dbReference type="Gene3D" id="1.10.510.10">
    <property type="entry name" value="Transferase(Phosphotransferase) domain 1"/>
    <property type="match status" value="1"/>
</dbReference>
<keyword evidence="2" id="KW-0808">Transferase</keyword>
<dbReference type="AlphaFoldDB" id="A0A6A6X3G5"/>